<proteinExistence type="predicted"/>
<feature type="compositionally biased region" description="Basic residues" evidence="1">
    <location>
        <begin position="346"/>
        <end position="362"/>
    </location>
</feature>
<dbReference type="AlphaFoldDB" id="A0A9P9KN70"/>
<evidence type="ECO:0000313" key="5">
    <source>
        <dbReference type="Proteomes" id="UP000736672"/>
    </source>
</evidence>
<dbReference type="InterPro" id="IPR008942">
    <property type="entry name" value="ENTH_VHS"/>
</dbReference>
<comment type="caution">
    <text evidence="4">The sequence shown here is derived from an EMBL/GenBank/DDBJ whole genome shotgun (WGS) entry which is preliminary data.</text>
</comment>
<feature type="compositionally biased region" description="Basic residues" evidence="1">
    <location>
        <begin position="438"/>
        <end position="447"/>
    </location>
</feature>
<feature type="signal peptide" evidence="2">
    <location>
        <begin position="1"/>
        <end position="24"/>
    </location>
</feature>
<dbReference type="Proteomes" id="UP000736672">
    <property type="component" value="Unassembled WGS sequence"/>
</dbReference>
<dbReference type="OrthoDB" id="21470at2759"/>
<dbReference type="EMBL" id="JAGTJS010000007">
    <property type="protein sequence ID" value="KAH7264461.1"/>
    <property type="molecule type" value="Genomic_DNA"/>
</dbReference>
<sequence length="573" mass="63689">MPSFSNTTTLFLLIHSDFLLFIFSREESSTSSAMATPELVIAKATLSATLFRADPTSLSRPVVDAFFPLLTNALSQCSRPNVQKCKAWIVDNVAPSPARIAALAKYLGILSKSLQDDASRPSLKRKRLHLLYVLNDVFYHVIKRKGDGKFATLWDGVLPGLVASAAAFDNCPKHKAKIENLIRLWEEKKYFGADIVSKLKDALASGVASQPTETPQISNAPIKLAKDAPYTLPSLHGDPSTPWYDLPATTWLPHLTPNSTKPMIPDLIRPIQLAPGPADKVLVDAVQGLLGEVERMFSREQKLNDEPGVDLNELGERVLLDEITGEIIGGETYYGWSRQFCEKMKERRRKGSRGGNRGRSRSRSSSYSRGRSRSSSRHAHKRRRLSRDSRGRSLSRSRSPSQPRGSRSYSRGRDGSRSRRRSPSYTPSRSPNPDRRHDRSRGHRSYSRSRSPERSPRRHDREFHDRSNRPPPPPPQQLPPNFPPIPPPGDFPVPPPPPAGYQGPWPPPPPPPHMAGGPQGWFPNPQMMPQMMGGWGVPPPPQPPPHHGYQGGRGNGGFRGRGRGGYDRGRGGW</sequence>
<dbReference type="Pfam" id="PF04818">
    <property type="entry name" value="CID"/>
    <property type="match status" value="1"/>
</dbReference>
<feature type="compositionally biased region" description="Basic residues" evidence="1">
    <location>
        <begin position="370"/>
        <end position="385"/>
    </location>
</feature>
<reference evidence="4" key="1">
    <citation type="journal article" date="2021" name="Nat. Commun.">
        <title>Genetic determinants of endophytism in the Arabidopsis root mycobiome.</title>
        <authorList>
            <person name="Mesny F."/>
            <person name="Miyauchi S."/>
            <person name="Thiergart T."/>
            <person name="Pickel B."/>
            <person name="Atanasova L."/>
            <person name="Karlsson M."/>
            <person name="Huettel B."/>
            <person name="Barry K.W."/>
            <person name="Haridas S."/>
            <person name="Chen C."/>
            <person name="Bauer D."/>
            <person name="Andreopoulos W."/>
            <person name="Pangilinan J."/>
            <person name="LaButti K."/>
            <person name="Riley R."/>
            <person name="Lipzen A."/>
            <person name="Clum A."/>
            <person name="Drula E."/>
            <person name="Henrissat B."/>
            <person name="Kohler A."/>
            <person name="Grigoriev I.V."/>
            <person name="Martin F.M."/>
            <person name="Hacquard S."/>
        </authorList>
    </citation>
    <scope>NUCLEOTIDE SEQUENCE</scope>
    <source>
        <strain evidence="4">FSSC 5 MPI-SDFR-AT-0091</strain>
    </source>
</reference>
<feature type="compositionally biased region" description="Gly residues" evidence="1">
    <location>
        <begin position="549"/>
        <end position="559"/>
    </location>
</feature>
<dbReference type="GO" id="GO:0006874">
    <property type="term" value="P:intracellular calcium ion homeostasis"/>
    <property type="evidence" value="ECO:0007669"/>
    <property type="project" value="TreeGrafter"/>
</dbReference>
<dbReference type="InterPro" id="IPR006569">
    <property type="entry name" value="CID_dom"/>
</dbReference>
<dbReference type="GO" id="GO:0048471">
    <property type="term" value="C:perinuclear region of cytoplasm"/>
    <property type="evidence" value="ECO:0007669"/>
    <property type="project" value="TreeGrafter"/>
</dbReference>
<dbReference type="Gene3D" id="1.25.40.90">
    <property type="match status" value="1"/>
</dbReference>
<feature type="compositionally biased region" description="Pro residues" evidence="1">
    <location>
        <begin position="469"/>
        <end position="513"/>
    </location>
</feature>
<evidence type="ECO:0000259" key="3">
    <source>
        <dbReference type="PROSITE" id="PS51391"/>
    </source>
</evidence>
<feature type="domain" description="CID" evidence="3">
    <location>
        <begin position="58"/>
        <end position="207"/>
    </location>
</feature>
<protein>
    <recommendedName>
        <fullName evidence="3">CID domain-containing protein</fullName>
    </recommendedName>
</protein>
<dbReference type="PROSITE" id="PS51391">
    <property type="entry name" value="CID"/>
    <property type="match status" value="1"/>
</dbReference>
<organism evidence="4 5">
    <name type="scientific">Fusarium solani</name>
    <name type="common">Filamentous fungus</name>
    <dbReference type="NCBI Taxonomy" id="169388"/>
    <lineage>
        <taxon>Eukaryota</taxon>
        <taxon>Fungi</taxon>
        <taxon>Dikarya</taxon>
        <taxon>Ascomycota</taxon>
        <taxon>Pezizomycotina</taxon>
        <taxon>Sordariomycetes</taxon>
        <taxon>Hypocreomycetidae</taxon>
        <taxon>Hypocreales</taxon>
        <taxon>Nectriaceae</taxon>
        <taxon>Fusarium</taxon>
        <taxon>Fusarium solani species complex</taxon>
    </lineage>
</organism>
<feature type="compositionally biased region" description="Basic and acidic residues" evidence="1">
    <location>
        <begin position="564"/>
        <end position="573"/>
    </location>
</feature>
<feature type="compositionally biased region" description="Low complexity" evidence="1">
    <location>
        <begin position="523"/>
        <end position="532"/>
    </location>
</feature>
<evidence type="ECO:0000256" key="2">
    <source>
        <dbReference type="SAM" id="SignalP"/>
    </source>
</evidence>
<feature type="compositionally biased region" description="Low complexity" evidence="1">
    <location>
        <begin position="392"/>
        <end position="409"/>
    </location>
</feature>
<feature type="compositionally biased region" description="Pro residues" evidence="1">
    <location>
        <begin position="537"/>
        <end position="546"/>
    </location>
</feature>
<feature type="compositionally biased region" description="Basic and acidic residues" evidence="1">
    <location>
        <begin position="450"/>
        <end position="468"/>
    </location>
</feature>
<keyword evidence="5" id="KW-1185">Reference proteome</keyword>
<evidence type="ECO:0000313" key="4">
    <source>
        <dbReference type="EMBL" id="KAH7264461.1"/>
    </source>
</evidence>
<keyword evidence="2" id="KW-0732">Signal</keyword>
<gene>
    <name evidence="4" type="ORF">B0J15DRAFT_270494</name>
</gene>
<name>A0A9P9KN70_FUSSL</name>
<accession>A0A9P9KN70</accession>
<dbReference type="PANTHER" id="PTHR12323">
    <property type="entry name" value="SR-RELATED CTD ASSOCIATED FACTOR 6"/>
    <property type="match status" value="1"/>
</dbReference>
<evidence type="ECO:0000256" key="1">
    <source>
        <dbReference type="SAM" id="MobiDB-lite"/>
    </source>
</evidence>
<dbReference type="SMART" id="SM00582">
    <property type="entry name" value="RPR"/>
    <property type="match status" value="1"/>
</dbReference>
<feature type="region of interest" description="Disordered" evidence="1">
    <location>
        <begin position="345"/>
        <end position="573"/>
    </location>
</feature>
<dbReference type="PANTHER" id="PTHR12323:SF0">
    <property type="entry name" value="CALCIUM HOMEOSTASIS ENDOPLASMIC RETICULUM PROTEIN"/>
    <property type="match status" value="1"/>
</dbReference>
<feature type="chain" id="PRO_5040202181" description="CID domain-containing protein" evidence="2">
    <location>
        <begin position="25"/>
        <end position="573"/>
    </location>
</feature>